<dbReference type="Proteomes" id="UP000249464">
    <property type="component" value="Unassembled WGS sequence"/>
</dbReference>
<evidence type="ECO:0000313" key="2">
    <source>
        <dbReference type="Proteomes" id="UP000249464"/>
    </source>
</evidence>
<organism evidence="1 2">
    <name type="scientific">Microbotryum silenes-dioicae</name>
    <dbReference type="NCBI Taxonomy" id="796604"/>
    <lineage>
        <taxon>Eukaryota</taxon>
        <taxon>Fungi</taxon>
        <taxon>Dikarya</taxon>
        <taxon>Basidiomycota</taxon>
        <taxon>Pucciniomycotina</taxon>
        <taxon>Microbotryomycetes</taxon>
        <taxon>Microbotryales</taxon>
        <taxon>Microbotryaceae</taxon>
        <taxon>Microbotryum</taxon>
    </lineage>
</organism>
<name>A0A2X0NVN3_9BASI</name>
<evidence type="ECO:0000313" key="1">
    <source>
        <dbReference type="EMBL" id="SGY30561.1"/>
    </source>
</evidence>
<proteinExistence type="predicted"/>
<dbReference type="AlphaFoldDB" id="A0A2X0NVN3"/>
<reference evidence="1 2" key="1">
    <citation type="submission" date="2016-11" db="EMBL/GenBank/DDBJ databases">
        <authorList>
            <person name="Jaros S."/>
            <person name="Januszkiewicz K."/>
            <person name="Wedrychowicz H."/>
        </authorList>
    </citation>
    <scope>NUCLEOTIDE SEQUENCE [LARGE SCALE GENOMIC DNA]</scope>
</reference>
<sequence length="177" mass="19347">MRMALVEPLRSRKLAEVGERPLPAELVAGGDRGNWIVGMPFVPKPPTPYEFLIGDTGGWKPCWGISGVVEDCATDVRRRPLKGCNACCVSRADGGAALAEALRDEPPLGADWTATNPGMSRRVSPITFIRVGLSKTDLQFVGRKRLDQSLDRRFESARASRTLLQVSGTRDRRLSEG</sequence>
<keyword evidence="2" id="KW-1185">Reference proteome</keyword>
<accession>A0A2X0NVN3</accession>
<dbReference type="EMBL" id="FQNC01000041">
    <property type="protein sequence ID" value="SGY30561.1"/>
    <property type="molecule type" value="Genomic_DNA"/>
</dbReference>
<protein>
    <submittedName>
        <fullName evidence="1">BQ5605_C002g01164 protein</fullName>
    </submittedName>
</protein>
<gene>
    <name evidence="1" type="primary">BQ5605_C002g01164</name>
    <name evidence="1" type="ORF">BQ5605_C002G01164</name>
</gene>